<dbReference type="InterPro" id="IPR013870">
    <property type="entry name" value="Ribosomal_mL54"/>
</dbReference>
<feature type="region of interest" description="Disordered" evidence="8">
    <location>
        <begin position="1"/>
        <end position="31"/>
    </location>
</feature>
<name>A0A3D8SDN5_9HELO</name>
<dbReference type="GO" id="GO:0005762">
    <property type="term" value="C:mitochondrial large ribosomal subunit"/>
    <property type="evidence" value="ECO:0007669"/>
    <property type="project" value="TreeGrafter"/>
</dbReference>
<accession>A0A3D8SDN5</accession>
<evidence type="ECO:0000256" key="2">
    <source>
        <dbReference type="ARBA" id="ARBA00022946"/>
    </source>
</evidence>
<proteinExistence type="inferred from homology"/>
<dbReference type="EMBL" id="PDLM01000002">
    <property type="protein sequence ID" value="RDW84281.1"/>
    <property type="molecule type" value="Genomic_DNA"/>
</dbReference>
<evidence type="ECO:0000256" key="1">
    <source>
        <dbReference type="ARBA" id="ARBA00004173"/>
    </source>
</evidence>
<reference evidence="9 10" key="1">
    <citation type="journal article" date="2018" name="IMA Fungus">
        <title>IMA Genome-F 9: Draft genome sequence of Annulohypoxylon stygium, Aspergillus mulundensis, Berkeleyomyces basicola (syn. Thielaviopsis basicola), Ceratocystis smalleyi, two Cercospora beticola strains, Coleophoma cylindrospora, Fusarium fracticaudum, Phialophora cf. hyalina, and Morchella septimelata.</title>
        <authorList>
            <person name="Wingfield B.D."/>
            <person name="Bills G.F."/>
            <person name="Dong Y."/>
            <person name="Huang W."/>
            <person name="Nel W.J."/>
            <person name="Swalarsk-Parry B.S."/>
            <person name="Vaghefi N."/>
            <person name="Wilken P.M."/>
            <person name="An Z."/>
            <person name="de Beer Z.W."/>
            <person name="De Vos L."/>
            <person name="Chen L."/>
            <person name="Duong T.A."/>
            <person name="Gao Y."/>
            <person name="Hammerbacher A."/>
            <person name="Kikkert J.R."/>
            <person name="Li Y."/>
            <person name="Li H."/>
            <person name="Li K."/>
            <person name="Li Q."/>
            <person name="Liu X."/>
            <person name="Ma X."/>
            <person name="Naidoo K."/>
            <person name="Pethybridge S.J."/>
            <person name="Sun J."/>
            <person name="Steenkamp E.T."/>
            <person name="van der Nest M.A."/>
            <person name="van Wyk S."/>
            <person name="Wingfield M.J."/>
            <person name="Xiong C."/>
            <person name="Yue Q."/>
            <person name="Zhang X."/>
        </authorList>
    </citation>
    <scope>NUCLEOTIDE SEQUENCE [LARGE SCALE GENOMIC DNA]</scope>
    <source>
        <strain evidence="9 10">BP6252</strain>
    </source>
</reference>
<evidence type="ECO:0000313" key="9">
    <source>
        <dbReference type="EMBL" id="RDW84281.1"/>
    </source>
</evidence>
<dbReference type="Pfam" id="PF08561">
    <property type="entry name" value="Ribosomal_L37"/>
    <property type="match status" value="1"/>
</dbReference>
<keyword evidence="2" id="KW-0809">Transit peptide</keyword>
<comment type="subcellular location">
    <subcellularLocation>
        <location evidence="1">Mitochondrion</location>
    </subcellularLocation>
</comment>
<gene>
    <name evidence="9" type="ORF">BP6252_01871</name>
</gene>
<keyword evidence="10" id="KW-1185">Reference proteome</keyword>
<protein>
    <recommendedName>
        <fullName evidence="7">Large ribosomal subunit protein mL54</fullName>
    </recommendedName>
</protein>
<comment type="caution">
    <text evidence="9">The sequence shown here is derived from an EMBL/GenBank/DDBJ whole genome shotgun (WGS) entry which is preliminary data.</text>
</comment>
<feature type="compositionally biased region" description="Polar residues" evidence="8">
    <location>
        <begin position="57"/>
        <end position="68"/>
    </location>
</feature>
<feature type="region of interest" description="Disordered" evidence="8">
    <location>
        <begin position="150"/>
        <end position="174"/>
    </location>
</feature>
<feature type="compositionally biased region" description="Polar residues" evidence="8">
    <location>
        <begin position="77"/>
        <end position="90"/>
    </location>
</feature>
<organism evidence="9 10">
    <name type="scientific">Coleophoma cylindrospora</name>
    <dbReference type="NCBI Taxonomy" id="1849047"/>
    <lineage>
        <taxon>Eukaryota</taxon>
        <taxon>Fungi</taxon>
        <taxon>Dikarya</taxon>
        <taxon>Ascomycota</taxon>
        <taxon>Pezizomycotina</taxon>
        <taxon>Leotiomycetes</taxon>
        <taxon>Helotiales</taxon>
        <taxon>Dermateaceae</taxon>
        <taxon>Coleophoma</taxon>
    </lineage>
</organism>
<keyword evidence="5" id="KW-0687">Ribonucleoprotein</keyword>
<feature type="region of interest" description="Disordered" evidence="8">
    <location>
        <begin position="48"/>
        <end position="104"/>
    </location>
</feature>
<dbReference type="PANTHER" id="PTHR28595">
    <property type="entry name" value="39S RIBOSOMAL PROTEIN L54, MITOCHONDRIAL"/>
    <property type="match status" value="1"/>
</dbReference>
<evidence type="ECO:0000256" key="4">
    <source>
        <dbReference type="ARBA" id="ARBA00023128"/>
    </source>
</evidence>
<evidence type="ECO:0000313" key="10">
    <source>
        <dbReference type="Proteomes" id="UP000256645"/>
    </source>
</evidence>
<dbReference type="AlphaFoldDB" id="A0A3D8SDN5"/>
<keyword evidence="4" id="KW-0496">Mitochondrion</keyword>
<dbReference type="GO" id="GO:0003735">
    <property type="term" value="F:structural constituent of ribosome"/>
    <property type="evidence" value="ECO:0007669"/>
    <property type="project" value="TreeGrafter"/>
</dbReference>
<dbReference type="Proteomes" id="UP000256645">
    <property type="component" value="Unassembled WGS sequence"/>
</dbReference>
<sequence>MARPDNRSASKSPKYLQAQAQAAGVQSSPLHQTNMICRNCLRRASRSPFARSFTSTPLSRSATPNTANPRPADHPAATSTGIAQPFSNPLTPKTAGTPPKPKAKVVLPTSIAPAGQPLKGLNYFKGRDDPVALPEAEYPEWLWRCLDSKKEGGDGEEGLGDEFSKSKKQRRMAAKRKAKLEARLLASGDIDALTPKIPLQKQSIDLASNEDGSVEGGLEAVAEREALRKAMRAERRAGIKETNYLKSV</sequence>
<evidence type="ECO:0000256" key="8">
    <source>
        <dbReference type="SAM" id="MobiDB-lite"/>
    </source>
</evidence>
<evidence type="ECO:0000256" key="7">
    <source>
        <dbReference type="ARBA" id="ARBA00035179"/>
    </source>
</evidence>
<dbReference type="OrthoDB" id="10252718at2759"/>
<dbReference type="STRING" id="1849047.A0A3D8SDN5"/>
<evidence type="ECO:0000256" key="6">
    <source>
        <dbReference type="ARBA" id="ARBA00033752"/>
    </source>
</evidence>
<keyword evidence="3" id="KW-0689">Ribosomal protein</keyword>
<dbReference type="PANTHER" id="PTHR28595:SF1">
    <property type="entry name" value="LARGE RIBOSOMAL SUBUNIT PROTEIN ML54"/>
    <property type="match status" value="1"/>
</dbReference>
<evidence type="ECO:0000256" key="5">
    <source>
        <dbReference type="ARBA" id="ARBA00023274"/>
    </source>
</evidence>
<evidence type="ECO:0000256" key="3">
    <source>
        <dbReference type="ARBA" id="ARBA00022980"/>
    </source>
</evidence>
<comment type="similarity">
    <text evidence="6">Belongs to the mitochondrion-specific ribosomal protein mL54 family.</text>
</comment>